<keyword evidence="2" id="KW-0479">Metal-binding</keyword>
<keyword evidence="4 7" id="KW-0863">Zinc-finger</keyword>
<evidence type="ECO:0000259" key="8">
    <source>
        <dbReference type="PROSITE" id="PS50157"/>
    </source>
</evidence>
<keyword evidence="5" id="KW-0862">Zinc</keyword>
<keyword evidence="10" id="KW-1185">Reference proteome</keyword>
<dbReference type="PROSITE" id="PS00028">
    <property type="entry name" value="ZINC_FINGER_C2H2_1"/>
    <property type="match status" value="5"/>
</dbReference>
<dbReference type="PANTHER" id="PTHR24381">
    <property type="entry name" value="ZINC FINGER PROTEIN"/>
    <property type="match status" value="1"/>
</dbReference>
<evidence type="ECO:0000256" key="4">
    <source>
        <dbReference type="ARBA" id="ARBA00022771"/>
    </source>
</evidence>
<sequence>MDFLVQLLDRLKTPKESLSLIHVVVQNWVIFHRDTFDHLDEDGDPYLNQVFLIDVSCGRYIHRAQGHKVDHGTTFDVDVLEDKLTEVFLRTKVCPGFPIRQVTDSSKSSKVVDLPYKRRISRACQYYWKVEEDAHPSLTCPPCANAWQEITAKNSQFDVLANIMDHVLDQDAASENALKLDGETENNLEGDEELDGALEDYEDGALDDYELDQDSWPPQSPKIVKKMEVEKRTRKAKTRPEVESTGKIYKCSKCSECFSSQALLVKHRRALKRKRRAQRKVGCVECKNNDIATFKQLIEHVALMHPDKVGEYEKYLPKEQDIDMMKEPLKCSICDLVSNGSVMNFRHRETYHDLGDYVCSECQEPCLTYYDMMVHNYQKHGRAMDHIPPSSFALETTTTEDGKIGFKKSKLMCQVCLKIYKKDFGLITHMRTKHSWGMFNCKPCGESCHYSKDISAHVVNFHGDNPEVECPNCLEVFNLQGDSTAFEAHYQTCLPSSSEKGPFQCQYCGKEYAFKQTLDAHIKMHQGIIRFKCGYCEYGSNHKHVLAEHEKMHLRKLGLSTEVPDENQIHQCDKCGKQFGNRRQVNKHIRVIHKGIKPTFQCKECGEFLKHSAALYKHKRERHGFVSKSSKP</sequence>
<organism evidence="9 10">
    <name type="scientific">Tigriopus californicus</name>
    <name type="common">Marine copepod</name>
    <dbReference type="NCBI Taxonomy" id="6832"/>
    <lineage>
        <taxon>Eukaryota</taxon>
        <taxon>Metazoa</taxon>
        <taxon>Ecdysozoa</taxon>
        <taxon>Arthropoda</taxon>
        <taxon>Crustacea</taxon>
        <taxon>Multicrustacea</taxon>
        <taxon>Hexanauplia</taxon>
        <taxon>Copepoda</taxon>
        <taxon>Harpacticoida</taxon>
        <taxon>Harpacticidae</taxon>
        <taxon>Tigriopus</taxon>
    </lineage>
</organism>
<reference evidence="9 10" key="1">
    <citation type="journal article" date="2018" name="Nat. Ecol. Evol.">
        <title>Genomic signatures of mitonuclear coevolution across populations of Tigriopus californicus.</title>
        <authorList>
            <person name="Barreto F.S."/>
            <person name="Watson E.T."/>
            <person name="Lima T.G."/>
            <person name="Willett C.S."/>
            <person name="Edmands S."/>
            <person name="Li W."/>
            <person name="Burton R.S."/>
        </authorList>
    </citation>
    <scope>NUCLEOTIDE SEQUENCE [LARGE SCALE GENOMIC DNA]</scope>
    <source>
        <strain evidence="9 10">San Diego</strain>
    </source>
</reference>
<evidence type="ECO:0000256" key="7">
    <source>
        <dbReference type="PROSITE-ProRule" id="PRU00042"/>
    </source>
</evidence>
<gene>
    <name evidence="9" type="ORF">TCAL_12064</name>
</gene>
<protein>
    <recommendedName>
        <fullName evidence="8">C2H2-type domain-containing protein</fullName>
    </recommendedName>
</protein>
<dbReference type="AlphaFoldDB" id="A0A553NBG7"/>
<dbReference type="Gene3D" id="3.30.160.60">
    <property type="entry name" value="Classic Zinc Finger"/>
    <property type="match status" value="4"/>
</dbReference>
<accession>A0A553NBG7</accession>
<dbReference type="PANTHER" id="PTHR24381:SF393">
    <property type="entry name" value="CHROMATIN-LINKED ADAPTOR FOR MSL PROTEINS, ISOFORM B"/>
    <property type="match status" value="1"/>
</dbReference>
<feature type="domain" description="C2H2-type" evidence="8">
    <location>
        <begin position="600"/>
        <end position="623"/>
    </location>
</feature>
<dbReference type="Proteomes" id="UP000318571">
    <property type="component" value="Chromosome 10"/>
</dbReference>
<evidence type="ECO:0000256" key="6">
    <source>
        <dbReference type="ARBA" id="ARBA00023242"/>
    </source>
</evidence>
<evidence type="ECO:0000256" key="5">
    <source>
        <dbReference type="ARBA" id="ARBA00022833"/>
    </source>
</evidence>
<dbReference type="STRING" id="6832.A0A553NBG7"/>
<dbReference type="PROSITE" id="PS50157">
    <property type="entry name" value="ZINC_FINGER_C2H2_2"/>
    <property type="match status" value="4"/>
</dbReference>
<dbReference type="EMBL" id="VCGU01000458">
    <property type="protein sequence ID" value="TRY62794.1"/>
    <property type="molecule type" value="Genomic_DNA"/>
</dbReference>
<feature type="domain" description="C2H2-type" evidence="8">
    <location>
        <begin position="503"/>
        <end position="527"/>
    </location>
</feature>
<comment type="caution">
    <text evidence="9">The sequence shown here is derived from an EMBL/GenBank/DDBJ whole genome shotgun (WGS) entry which is preliminary data.</text>
</comment>
<dbReference type="GO" id="GO:0000977">
    <property type="term" value="F:RNA polymerase II transcription regulatory region sequence-specific DNA binding"/>
    <property type="evidence" value="ECO:0007669"/>
    <property type="project" value="TreeGrafter"/>
</dbReference>
<keyword evidence="3" id="KW-0677">Repeat</keyword>
<feature type="domain" description="C2H2-type" evidence="8">
    <location>
        <begin position="249"/>
        <end position="277"/>
    </location>
</feature>
<dbReference type="GO" id="GO:0000981">
    <property type="term" value="F:DNA-binding transcription factor activity, RNA polymerase II-specific"/>
    <property type="evidence" value="ECO:0007669"/>
    <property type="project" value="TreeGrafter"/>
</dbReference>
<keyword evidence="6" id="KW-0539">Nucleus</keyword>
<dbReference type="GO" id="GO:0005634">
    <property type="term" value="C:nucleus"/>
    <property type="evidence" value="ECO:0007669"/>
    <property type="project" value="UniProtKB-SubCell"/>
</dbReference>
<name>A0A553NBG7_TIGCA</name>
<evidence type="ECO:0000313" key="10">
    <source>
        <dbReference type="Proteomes" id="UP000318571"/>
    </source>
</evidence>
<comment type="subcellular location">
    <subcellularLocation>
        <location evidence="1">Nucleus</location>
    </subcellularLocation>
</comment>
<dbReference type="SMART" id="SM00355">
    <property type="entry name" value="ZnF_C2H2"/>
    <property type="match status" value="10"/>
</dbReference>
<evidence type="ECO:0000256" key="1">
    <source>
        <dbReference type="ARBA" id="ARBA00004123"/>
    </source>
</evidence>
<dbReference type="InterPro" id="IPR036236">
    <property type="entry name" value="Znf_C2H2_sf"/>
</dbReference>
<evidence type="ECO:0000256" key="3">
    <source>
        <dbReference type="ARBA" id="ARBA00022737"/>
    </source>
</evidence>
<dbReference type="InterPro" id="IPR013087">
    <property type="entry name" value="Znf_C2H2_type"/>
</dbReference>
<dbReference type="OrthoDB" id="3437960at2759"/>
<proteinExistence type="predicted"/>
<evidence type="ECO:0000256" key="2">
    <source>
        <dbReference type="ARBA" id="ARBA00022723"/>
    </source>
</evidence>
<dbReference type="SUPFAM" id="SSF57667">
    <property type="entry name" value="beta-beta-alpha zinc fingers"/>
    <property type="match status" value="2"/>
</dbReference>
<feature type="domain" description="C2H2-type" evidence="8">
    <location>
        <begin position="570"/>
        <end position="598"/>
    </location>
</feature>
<dbReference type="OMA" id="MSAVCEL"/>
<dbReference type="Pfam" id="PF00096">
    <property type="entry name" value="zf-C2H2"/>
    <property type="match status" value="3"/>
</dbReference>
<evidence type="ECO:0000313" key="9">
    <source>
        <dbReference type="EMBL" id="TRY62794.1"/>
    </source>
</evidence>
<dbReference type="GO" id="GO:0008270">
    <property type="term" value="F:zinc ion binding"/>
    <property type="evidence" value="ECO:0007669"/>
    <property type="project" value="UniProtKB-KW"/>
</dbReference>